<dbReference type="PANTHER" id="PTHR30336">
    <property type="entry name" value="INNER MEMBRANE PROTEIN, PROBABLE PERMEASE"/>
    <property type="match status" value="1"/>
</dbReference>
<organism evidence="4 5">
    <name type="scientific">Arthrobacter citreus</name>
    <dbReference type="NCBI Taxonomy" id="1670"/>
    <lineage>
        <taxon>Bacteria</taxon>
        <taxon>Bacillati</taxon>
        <taxon>Actinomycetota</taxon>
        <taxon>Actinomycetes</taxon>
        <taxon>Micrococcales</taxon>
        <taxon>Micrococcaceae</taxon>
        <taxon>Arthrobacter</taxon>
    </lineage>
</organism>
<feature type="region of interest" description="Disordered" evidence="1">
    <location>
        <begin position="212"/>
        <end position="231"/>
    </location>
</feature>
<dbReference type="Pfam" id="PF02698">
    <property type="entry name" value="DUF218"/>
    <property type="match status" value="1"/>
</dbReference>
<feature type="transmembrane region" description="Helical" evidence="2">
    <location>
        <begin position="71"/>
        <end position="97"/>
    </location>
</feature>
<evidence type="ECO:0000256" key="2">
    <source>
        <dbReference type="SAM" id="Phobius"/>
    </source>
</evidence>
<dbReference type="PANTHER" id="PTHR30336:SF4">
    <property type="entry name" value="ENVELOPE BIOGENESIS FACTOR ELYC"/>
    <property type="match status" value="1"/>
</dbReference>
<feature type="transmembrane region" description="Helical" evidence="2">
    <location>
        <begin position="329"/>
        <end position="349"/>
    </location>
</feature>
<dbReference type="Gene3D" id="3.40.50.620">
    <property type="entry name" value="HUPs"/>
    <property type="match status" value="1"/>
</dbReference>
<accession>A0ABZ2ZZ81</accession>
<dbReference type="RefSeq" id="WP_342023811.1">
    <property type="nucleotide sequence ID" value="NZ_CP151657.1"/>
</dbReference>
<dbReference type="CDD" id="cd06259">
    <property type="entry name" value="YdcF-like"/>
    <property type="match status" value="1"/>
</dbReference>
<proteinExistence type="predicted"/>
<keyword evidence="2" id="KW-1133">Transmembrane helix</keyword>
<evidence type="ECO:0000313" key="4">
    <source>
        <dbReference type="EMBL" id="WZP16164.1"/>
    </source>
</evidence>
<evidence type="ECO:0000259" key="3">
    <source>
        <dbReference type="Pfam" id="PF02698"/>
    </source>
</evidence>
<feature type="transmembrane region" description="Helical" evidence="2">
    <location>
        <begin position="141"/>
        <end position="167"/>
    </location>
</feature>
<feature type="transmembrane region" description="Helical" evidence="2">
    <location>
        <begin position="41"/>
        <end position="59"/>
    </location>
</feature>
<keyword evidence="5" id="KW-1185">Reference proteome</keyword>
<evidence type="ECO:0000256" key="1">
    <source>
        <dbReference type="SAM" id="MobiDB-lite"/>
    </source>
</evidence>
<sequence>MDVDSWQAAFAQILAAFLGAVISGGLLWWSLRRDPRPLRNGFLAVVAAYYVLGLVSFVTGRIPVVNLGADLVLLAVLGACAVSLLLLPLLLIVNGVFMVRRENRSLGNLLSLLAGAALLVLPLLVVWLFRHENRVTGAIGVGLLTAQTCLGLLFLVFAAHTALYAVLARRAPAQAVIVLGAGLLSGQVPPLLAGRLERALAAAAQRQAGAGGSIPIVPSGGQGRDESRSEGEAMADWLRGRGVPDRDILVEDRARTTEENLRYSAGLLQRAGIAQPYLIVTNNYHAPRAAMLARKVGLNAQAVGSPTALYFWPSAYLREFIAVMAGHRLLLCLAGLAVMTMTVLVWLSLSA</sequence>
<feature type="transmembrane region" description="Helical" evidence="2">
    <location>
        <begin position="109"/>
        <end position="129"/>
    </location>
</feature>
<reference evidence="4 5" key="1">
    <citation type="submission" date="2024-04" db="EMBL/GenBank/DDBJ databases">
        <title>Arthrobacter sp. from Plains bison fecal sample.</title>
        <authorList>
            <person name="Ruzzini A."/>
        </authorList>
    </citation>
    <scope>NUCLEOTIDE SEQUENCE [LARGE SCALE GENOMIC DNA]</scope>
    <source>
        <strain evidence="4 5">EINP1</strain>
    </source>
</reference>
<evidence type="ECO:0000313" key="5">
    <source>
        <dbReference type="Proteomes" id="UP001448858"/>
    </source>
</evidence>
<protein>
    <submittedName>
        <fullName evidence="4">YdcF family protein</fullName>
    </submittedName>
</protein>
<dbReference type="InterPro" id="IPR003848">
    <property type="entry name" value="DUF218"/>
</dbReference>
<name>A0ABZ2ZZ81_9MICC</name>
<dbReference type="InterPro" id="IPR051599">
    <property type="entry name" value="Cell_Envelope_Assoc"/>
</dbReference>
<dbReference type="Proteomes" id="UP001448858">
    <property type="component" value="Chromosome"/>
</dbReference>
<gene>
    <name evidence="4" type="ORF">AAE021_00810</name>
</gene>
<keyword evidence="2" id="KW-0472">Membrane</keyword>
<dbReference type="EMBL" id="CP151657">
    <property type="protein sequence ID" value="WZP16164.1"/>
    <property type="molecule type" value="Genomic_DNA"/>
</dbReference>
<feature type="domain" description="DUF218" evidence="3">
    <location>
        <begin position="174"/>
        <end position="321"/>
    </location>
</feature>
<keyword evidence="2" id="KW-0812">Transmembrane</keyword>
<feature type="transmembrane region" description="Helical" evidence="2">
    <location>
        <begin position="6"/>
        <end position="29"/>
    </location>
</feature>
<dbReference type="InterPro" id="IPR014729">
    <property type="entry name" value="Rossmann-like_a/b/a_fold"/>
</dbReference>